<sequence>MLGLLKPALPLKSKVKVNKAISSGAPRYLSRESDMDHSVDFRFFDFSRRILYVRKAASVYLRDSQRTMFSAHGS</sequence>
<comment type="caution">
    <text evidence="1">The sequence shown here is derived from an EMBL/GenBank/DDBJ whole genome shotgun (WGS) entry which is preliminary data.</text>
</comment>
<dbReference type="EMBL" id="JAWDGP010002766">
    <property type="protein sequence ID" value="KAK3780020.1"/>
    <property type="molecule type" value="Genomic_DNA"/>
</dbReference>
<proteinExistence type="predicted"/>
<reference evidence="1" key="1">
    <citation type="journal article" date="2023" name="G3 (Bethesda)">
        <title>A reference genome for the long-term kleptoplast-retaining sea slug Elysia crispata morphotype clarki.</title>
        <authorList>
            <person name="Eastman K.E."/>
            <person name="Pendleton A.L."/>
            <person name="Shaikh M.A."/>
            <person name="Suttiyut T."/>
            <person name="Ogas R."/>
            <person name="Tomko P."/>
            <person name="Gavelis G."/>
            <person name="Widhalm J.R."/>
            <person name="Wisecaver J.H."/>
        </authorList>
    </citation>
    <scope>NUCLEOTIDE SEQUENCE</scope>
    <source>
        <strain evidence="1">ECLA1</strain>
    </source>
</reference>
<gene>
    <name evidence="1" type="ORF">RRG08_029714</name>
</gene>
<protein>
    <submittedName>
        <fullName evidence="1">Uncharacterized protein</fullName>
    </submittedName>
</protein>
<dbReference type="Proteomes" id="UP001283361">
    <property type="component" value="Unassembled WGS sequence"/>
</dbReference>
<accession>A0AAE1A2L4</accession>
<name>A0AAE1A2L4_9GAST</name>
<evidence type="ECO:0000313" key="1">
    <source>
        <dbReference type="EMBL" id="KAK3780020.1"/>
    </source>
</evidence>
<organism evidence="1 2">
    <name type="scientific">Elysia crispata</name>
    <name type="common">lettuce slug</name>
    <dbReference type="NCBI Taxonomy" id="231223"/>
    <lineage>
        <taxon>Eukaryota</taxon>
        <taxon>Metazoa</taxon>
        <taxon>Spiralia</taxon>
        <taxon>Lophotrochozoa</taxon>
        <taxon>Mollusca</taxon>
        <taxon>Gastropoda</taxon>
        <taxon>Heterobranchia</taxon>
        <taxon>Euthyneura</taxon>
        <taxon>Panpulmonata</taxon>
        <taxon>Sacoglossa</taxon>
        <taxon>Placobranchoidea</taxon>
        <taxon>Plakobranchidae</taxon>
        <taxon>Elysia</taxon>
    </lineage>
</organism>
<evidence type="ECO:0000313" key="2">
    <source>
        <dbReference type="Proteomes" id="UP001283361"/>
    </source>
</evidence>
<dbReference type="AlphaFoldDB" id="A0AAE1A2L4"/>
<keyword evidence="2" id="KW-1185">Reference proteome</keyword>